<dbReference type="GO" id="GO:0016209">
    <property type="term" value="F:antioxidant activity"/>
    <property type="evidence" value="ECO:0007669"/>
    <property type="project" value="InterPro"/>
</dbReference>
<keyword evidence="4" id="KW-1185">Reference proteome</keyword>
<reference evidence="3 4" key="1">
    <citation type="submission" date="2020-07" db="EMBL/GenBank/DDBJ databases">
        <title>Alkalicella. sp. LB2 genome.</title>
        <authorList>
            <person name="Postec A."/>
            <person name="Quemeneur M."/>
        </authorList>
    </citation>
    <scope>NUCLEOTIDE SEQUENCE [LARGE SCALE GENOMIC DNA]</scope>
    <source>
        <strain evidence="3 4">LB2</strain>
    </source>
</reference>
<dbReference type="Pfam" id="PF00578">
    <property type="entry name" value="AhpC-TSA"/>
    <property type="match status" value="1"/>
</dbReference>
<name>A0A7G9WC82_ALKCA</name>
<dbReference type="InterPro" id="IPR000866">
    <property type="entry name" value="AhpC/TSA"/>
</dbReference>
<dbReference type="Gene3D" id="3.40.30.10">
    <property type="entry name" value="Glutaredoxin"/>
    <property type="match status" value="1"/>
</dbReference>
<dbReference type="AlphaFoldDB" id="A0A7G9WC82"/>
<dbReference type="EMBL" id="CP058559">
    <property type="protein sequence ID" value="QNO16294.1"/>
    <property type="molecule type" value="Genomic_DNA"/>
</dbReference>
<dbReference type="InterPro" id="IPR013766">
    <property type="entry name" value="Thioredoxin_domain"/>
</dbReference>
<keyword evidence="1" id="KW-1133">Transmembrane helix</keyword>
<dbReference type="CDD" id="cd02966">
    <property type="entry name" value="TlpA_like_family"/>
    <property type="match status" value="1"/>
</dbReference>
<evidence type="ECO:0000313" key="3">
    <source>
        <dbReference type="EMBL" id="QNO16294.1"/>
    </source>
</evidence>
<evidence type="ECO:0000313" key="4">
    <source>
        <dbReference type="Proteomes" id="UP000516160"/>
    </source>
</evidence>
<dbReference type="SUPFAM" id="SSF52833">
    <property type="entry name" value="Thioredoxin-like"/>
    <property type="match status" value="1"/>
</dbReference>
<accession>A0A7G9WC82</accession>
<dbReference type="InterPro" id="IPR050553">
    <property type="entry name" value="Thioredoxin_ResA/DsbE_sf"/>
</dbReference>
<dbReference type="GO" id="GO:0016491">
    <property type="term" value="F:oxidoreductase activity"/>
    <property type="evidence" value="ECO:0007669"/>
    <property type="project" value="InterPro"/>
</dbReference>
<gene>
    <name evidence="3" type="ORF">HYG86_16710</name>
</gene>
<keyword evidence="1" id="KW-0812">Transmembrane</keyword>
<feature type="domain" description="Thioredoxin" evidence="2">
    <location>
        <begin position="48"/>
        <end position="184"/>
    </location>
</feature>
<dbReference type="PANTHER" id="PTHR42852">
    <property type="entry name" value="THIOL:DISULFIDE INTERCHANGE PROTEIN DSBE"/>
    <property type="match status" value="1"/>
</dbReference>
<organism evidence="3 4">
    <name type="scientific">Alkalicella caledoniensis</name>
    <dbReference type="NCBI Taxonomy" id="2731377"/>
    <lineage>
        <taxon>Bacteria</taxon>
        <taxon>Bacillati</taxon>
        <taxon>Bacillota</taxon>
        <taxon>Clostridia</taxon>
        <taxon>Eubacteriales</taxon>
        <taxon>Proteinivoracaceae</taxon>
        <taxon>Alkalicella</taxon>
    </lineage>
</organism>
<dbReference type="InterPro" id="IPR036249">
    <property type="entry name" value="Thioredoxin-like_sf"/>
</dbReference>
<protein>
    <submittedName>
        <fullName evidence="3">Redoxin domain-containing protein</fullName>
    </submittedName>
</protein>
<feature type="transmembrane region" description="Helical" evidence="1">
    <location>
        <begin position="6"/>
        <end position="23"/>
    </location>
</feature>
<proteinExistence type="predicted"/>
<dbReference type="PROSITE" id="PS51352">
    <property type="entry name" value="THIOREDOXIN_2"/>
    <property type="match status" value="1"/>
</dbReference>
<dbReference type="Proteomes" id="UP000516160">
    <property type="component" value="Chromosome"/>
</dbReference>
<evidence type="ECO:0000259" key="2">
    <source>
        <dbReference type="PROSITE" id="PS51352"/>
    </source>
</evidence>
<dbReference type="RefSeq" id="WP_213166686.1">
    <property type="nucleotide sequence ID" value="NZ_CP058559.1"/>
</dbReference>
<dbReference type="KEGG" id="acae:HYG86_16710"/>
<sequence length="184" mass="21333">MKSKKLSVFLLIIIVSITGYFLVQDYIFSKDVGSTGDNLKNKNVETGINVGQLAPNFKLNSLSGESYELSDFKGKIVMLNFWSITCPPCIEEMPHMQEVYNDYKDSDFEILAVNLDRNMKEVELYVDHFDYDFLVLEGDGDIERTFMVRFIPKTLFIDPHGIIYYEHVGAMDYEQIVKKIKEIR</sequence>
<evidence type="ECO:0000256" key="1">
    <source>
        <dbReference type="SAM" id="Phobius"/>
    </source>
</evidence>
<dbReference type="PANTHER" id="PTHR42852:SF13">
    <property type="entry name" value="PROTEIN DIPZ"/>
    <property type="match status" value="1"/>
</dbReference>
<keyword evidence="1" id="KW-0472">Membrane</keyword>